<evidence type="ECO:0000313" key="3">
    <source>
        <dbReference type="Proteomes" id="UP000233276"/>
    </source>
</evidence>
<dbReference type="InterPro" id="IPR043132">
    <property type="entry name" value="BCAT-like_C"/>
</dbReference>
<proteinExistence type="inferred from homology"/>
<comment type="similarity">
    <text evidence="1">Belongs to the class-IV pyridoxal-phosphate-dependent aminotransferase family.</text>
</comment>
<dbReference type="InterPro" id="IPR043131">
    <property type="entry name" value="BCAT-like_N"/>
</dbReference>
<dbReference type="SUPFAM" id="SSF56752">
    <property type="entry name" value="D-aminoacid aminotransferase-like PLP-dependent enzymes"/>
    <property type="match status" value="1"/>
</dbReference>
<name>A0A2K9DDJ5_9MICO</name>
<dbReference type="NCBIfam" id="NF005888">
    <property type="entry name" value="PRK07849.1-3"/>
    <property type="match status" value="1"/>
</dbReference>
<gene>
    <name evidence="2" type="ORF">CXR34_05455</name>
</gene>
<evidence type="ECO:0000256" key="1">
    <source>
        <dbReference type="ARBA" id="ARBA00009320"/>
    </source>
</evidence>
<organism evidence="2 3">
    <name type="scientific">Microbacterium hominis</name>
    <dbReference type="NCBI Taxonomy" id="162426"/>
    <lineage>
        <taxon>Bacteria</taxon>
        <taxon>Bacillati</taxon>
        <taxon>Actinomycetota</taxon>
        <taxon>Actinomycetes</taxon>
        <taxon>Micrococcales</taxon>
        <taxon>Microbacteriaceae</taxon>
        <taxon>Microbacterium</taxon>
    </lineage>
</organism>
<dbReference type="GO" id="GO:0046394">
    <property type="term" value="P:carboxylic acid biosynthetic process"/>
    <property type="evidence" value="ECO:0007669"/>
    <property type="project" value="UniProtKB-ARBA"/>
</dbReference>
<dbReference type="PANTHER" id="PTHR42743">
    <property type="entry name" value="AMINO-ACID AMINOTRANSFERASE"/>
    <property type="match status" value="1"/>
</dbReference>
<dbReference type="KEGG" id="mhos:CXR34_05455"/>
<dbReference type="GO" id="GO:0016829">
    <property type="term" value="F:lyase activity"/>
    <property type="evidence" value="ECO:0007669"/>
    <property type="project" value="UniProtKB-KW"/>
</dbReference>
<dbReference type="Proteomes" id="UP000233276">
    <property type="component" value="Chromosome"/>
</dbReference>
<dbReference type="Gene3D" id="3.20.10.10">
    <property type="entry name" value="D-amino Acid Aminotransferase, subunit A, domain 2"/>
    <property type="match status" value="1"/>
</dbReference>
<dbReference type="Pfam" id="PF01063">
    <property type="entry name" value="Aminotran_4"/>
    <property type="match status" value="1"/>
</dbReference>
<accession>A0A2K9DDJ5</accession>
<dbReference type="GO" id="GO:0005829">
    <property type="term" value="C:cytosol"/>
    <property type="evidence" value="ECO:0007669"/>
    <property type="project" value="TreeGrafter"/>
</dbReference>
<dbReference type="InterPro" id="IPR050571">
    <property type="entry name" value="Class-IV_PLP-Dep_Aminotrnsfr"/>
</dbReference>
<dbReference type="InterPro" id="IPR001544">
    <property type="entry name" value="Aminotrans_IV"/>
</dbReference>
<evidence type="ECO:0000313" key="2">
    <source>
        <dbReference type="EMBL" id="AUG28969.1"/>
    </source>
</evidence>
<protein>
    <submittedName>
        <fullName evidence="2">4-amino-4-deoxychorismate lyase</fullName>
    </submittedName>
</protein>
<reference evidence="2 3" key="1">
    <citation type="submission" date="2017-12" db="EMBL/GenBank/DDBJ databases">
        <title>Isolation and characterization of estrogens degradatiion strain Microbacterium hominis SJTG1.</title>
        <authorList>
            <person name="Xiong W."/>
            <person name="Yin C."/>
            <person name="Zheng D."/>
            <person name="Liang R."/>
        </authorList>
    </citation>
    <scope>NUCLEOTIDE SEQUENCE [LARGE SCALE GENOMIC DNA]</scope>
    <source>
        <strain evidence="2 3">SJTG1</strain>
    </source>
</reference>
<dbReference type="AlphaFoldDB" id="A0A2K9DDJ5"/>
<keyword evidence="2" id="KW-0456">Lyase</keyword>
<dbReference type="NCBIfam" id="NF005886">
    <property type="entry name" value="PRK07849.1-1"/>
    <property type="match status" value="1"/>
</dbReference>
<dbReference type="InterPro" id="IPR036038">
    <property type="entry name" value="Aminotransferase-like"/>
</dbReference>
<dbReference type="PANTHER" id="PTHR42743:SF11">
    <property type="entry name" value="AMINODEOXYCHORISMATE LYASE"/>
    <property type="match status" value="1"/>
</dbReference>
<sequence>MAWHFALMIDPADVDDTRSDFAATFTEVDPAAPALTVGELSTQRGDGIFESIGVIDGHPQEVEAHLSRLAHSAQLCDLPVPHAEQWRQAVALAASACGAGEAVIKLILSRGIEHGPTPTAWVTAAPAADFSIARSRGIRVVTLDRGYALDVPSRAPWLLLGAKTLSYAVNMAALREARRRGADDAIFTTSDGYVLEAPTASLILRRGDAFLTPAPNAGILHGTTQLSLFEHLAAQGFETGYETIPVAELHTVDAAWLVSSVRLAAPITAIDDVDVPMDAALTASMNDYLLSPRD</sequence>
<dbReference type="EMBL" id="CP025299">
    <property type="protein sequence ID" value="AUG28969.1"/>
    <property type="molecule type" value="Genomic_DNA"/>
</dbReference>
<dbReference type="Gene3D" id="3.30.470.10">
    <property type="match status" value="1"/>
</dbReference>
<dbReference type="RefSeq" id="WP_101305834.1">
    <property type="nucleotide sequence ID" value="NZ_CP025299.1"/>
</dbReference>